<dbReference type="Proteomes" id="UP000053144">
    <property type="component" value="Chromosome 11"/>
</dbReference>
<proteinExistence type="predicted"/>
<protein>
    <submittedName>
        <fullName evidence="1">Uncharacterized protein</fullName>
    </submittedName>
</protein>
<gene>
    <name evidence="1" type="ORF">LR48_Vigan11g116500</name>
</gene>
<sequence>MQNHHSFNPLQARVKAPTTTNSLLKPCQHTPSALHFILASSSRAFLSLEGSSSRAIRFITGVSTEQTIDLRVFLNLFIDLVCSLSVSRSLSRSSHSAASFFVGEASRRSGSCSRNFNPPLLGASSINITLGSFLTPKV</sequence>
<dbReference type="EMBL" id="CM003381">
    <property type="protein sequence ID" value="KOM58131.1"/>
    <property type="molecule type" value="Genomic_DNA"/>
</dbReference>
<reference evidence="2" key="1">
    <citation type="journal article" date="2015" name="Proc. Natl. Acad. Sci. U.S.A.">
        <title>Genome sequencing of adzuki bean (Vigna angularis) provides insight into high starch and low fat accumulation and domestication.</title>
        <authorList>
            <person name="Yang K."/>
            <person name="Tian Z."/>
            <person name="Chen C."/>
            <person name="Luo L."/>
            <person name="Zhao B."/>
            <person name="Wang Z."/>
            <person name="Yu L."/>
            <person name="Li Y."/>
            <person name="Sun Y."/>
            <person name="Li W."/>
            <person name="Chen Y."/>
            <person name="Li Y."/>
            <person name="Zhang Y."/>
            <person name="Ai D."/>
            <person name="Zhao J."/>
            <person name="Shang C."/>
            <person name="Ma Y."/>
            <person name="Wu B."/>
            <person name="Wang M."/>
            <person name="Gao L."/>
            <person name="Sun D."/>
            <person name="Zhang P."/>
            <person name="Guo F."/>
            <person name="Wang W."/>
            <person name="Li Y."/>
            <person name="Wang J."/>
            <person name="Varshney R.K."/>
            <person name="Wang J."/>
            <person name="Ling H.Q."/>
            <person name="Wan P."/>
        </authorList>
    </citation>
    <scope>NUCLEOTIDE SEQUENCE</scope>
    <source>
        <strain evidence="2">cv. Jingnong 6</strain>
    </source>
</reference>
<evidence type="ECO:0000313" key="2">
    <source>
        <dbReference type="Proteomes" id="UP000053144"/>
    </source>
</evidence>
<name>A0A0L9VSS6_PHAAN</name>
<evidence type="ECO:0000313" key="1">
    <source>
        <dbReference type="EMBL" id="KOM58131.1"/>
    </source>
</evidence>
<dbReference type="AlphaFoldDB" id="A0A0L9VSS6"/>
<organism evidence="1 2">
    <name type="scientific">Phaseolus angularis</name>
    <name type="common">Azuki bean</name>
    <name type="synonym">Vigna angularis</name>
    <dbReference type="NCBI Taxonomy" id="3914"/>
    <lineage>
        <taxon>Eukaryota</taxon>
        <taxon>Viridiplantae</taxon>
        <taxon>Streptophyta</taxon>
        <taxon>Embryophyta</taxon>
        <taxon>Tracheophyta</taxon>
        <taxon>Spermatophyta</taxon>
        <taxon>Magnoliopsida</taxon>
        <taxon>eudicotyledons</taxon>
        <taxon>Gunneridae</taxon>
        <taxon>Pentapetalae</taxon>
        <taxon>rosids</taxon>
        <taxon>fabids</taxon>
        <taxon>Fabales</taxon>
        <taxon>Fabaceae</taxon>
        <taxon>Papilionoideae</taxon>
        <taxon>50 kb inversion clade</taxon>
        <taxon>NPAAA clade</taxon>
        <taxon>indigoferoid/millettioid clade</taxon>
        <taxon>Phaseoleae</taxon>
        <taxon>Vigna</taxon>
    </lineage>
</organism>
<dbReference type="Gramene" id="KOM58131">
    <property type="protein sequence ID" value="KOM58131"/>
    <property type="gene ID" value="LR48_Vigan11g116500"/>
</dbReference>
<accession>A0A0L9VSS6</accession>